<evidence type="ECO:0000256" key="7">
    <source>
        <dbReference type="ARBA" id="ARBA00023239"/>
    </source>
</evidence>
<dbReference type="AlphaFoldDB" id="A0A973AA87"/>
<evidence type="ECO:0000256" key="1">
    <source>
        <dbReference type="ARBA" id="ARBA00001946"/>
    </source>
</evidence>
<keyword evidence="7 10" id="KW-0456">Lyase</keyword>
<dbReference type="EC" id="4.1.1.31" evidence="4 10"/>
<keyword evidence="8 10" id="KW-0120">Carbon dioxide fixation</keyword>
<protein>
    <recommendedName>
        <fullName evidence="5 10">Phosphoenolpyruvate carboxylase</fullName>
        <shortName evidence="10">PEPC</shortName>
        <shortName evidence="10">PEPCase</shortName>
        <ecNumber evidence="4 10">4.1.1.31</ecNumber>
    </recommendedName>
</protein>
<dbReference type="GO" id="GO:0005829">
    <property type="term" value="C:cytosol"/>
    <property type="evidence" value="ECO:0007669"/>
    <property type="project" value="TreeGrafter"/>
</dbReference>
<name>A0A973AA87_9GAMM</name>
<evidence type="ECO:0000256" key="10">
    <source>
        <dbReference type="HAMAP-Rule" id="MF_00595"/>
    </source>
</evidence>
<comment type="catalytic activity">
    <reaction evidence="9 10">
        <text>oxaloacetate + phosphate = phosphoenolpyruvate + hydrogencarbonate</text>
        <dbReference type="Rhea" id="RHEA:28370"/>
        <dbReference type="ChEBI" id="CHEBI:16452"/>
        <dbReference type="ChEBI" id="CHEBI:17544"/>
        <dbReference type="ChEBI" id="CHEBI:43474"/>
        <dbReference type="ChEBI" id="CHEBI:58702"/>
        <dbReference type="EC" id="4.1.1.31"/>
    </reaction>
</comment>
<dbReference type="GO" id="GO:0008964">
    <property type="term" value="F:phosphoenolpyruvate carboxylase activity"/>
    <property type="evidence" value="ECO:0007669"/>
    <property type="project" value="UniProtKB-UniRule"/>
</dbReference>
<comment type="function">
    <text evidence="2 10">Forms oxaloacetate, a four-carbon dicarboxylic acid source for the tricarboxylic acid cycle.</text>
</comment>
<evidence type="ECO:0000256" key="12">
    <source>
        <dbReference type="PROSITE-ProRule" id="PRU10112"/>
    </source>
</evidence>
<dbReference type="PROSITE" id="PS00393">
    <property type="entry name" value="PEPCASE_2"/>
    <property type="match status" value="1"/>
</dbReference>
<dbReference type="GO" id="GO:0000287">
    <property type="term" value="F:magnesium ion binding"/>
    <property type="evidence" value="ECO:0007669"/>
    <property type="project" value="UniProtKB-UniRule"/>
</dbReference>
<dbReference type="InterPro" id="IPR018129">
    <property type="entry name" value="PEP_COase_Lys_AS"/>
</dbReference>
<comment type="similarity">
    <text evidence="3 10">Belongs to the PEPCase type 1 family.</text>
</comment>
<dbReference type="PANTHER" id="PTHR30523">
    <property type="entry name" value="PHOSPHOENOLPYRUVATE CARBOXYLASE"/>
    <property type="match status" value="1"/>
</dbReference>
<dbReference type="SUPFAM" id="SSF51621">
    <property type="entry name" value="Phosphoenolpyruvate/pyruvate domain"/>
    <property type="match status" value="1"/>
</dbReference>
<gene>
    <name evidence="10 13" type="primary">ppc</name>
    <name evidence="13" type="ORF">HQ497_14585</name>
</gene>
<evidence type="ECO:0000256" key="8">
    <source>
        <dbReference type="ARBA" id="ARBA00023300"/>
    </source>
</evidence>
<dbReference type="InterPro" id="IPR021135">
    <property type="entry name" value="PEP_COase"/>
</dbReference>
<dbReference type="Pfam" id="PF00311">
    <property type="entry name" value="PEPcase"/>
    <property type="match status" value="1"/>
</dbReference>
<dbReference type="InterPro" id="IPR015813">
    <property type="entry name" value="Pyrv/PenolPyrv_kinase-like_dom"/>
</dbReference>
<comment type="subunit">
    <text evidence="10">Homotetramer.</text>
</comment>
<evidence type="ECO:0000313" key="13">
    <source>
        <dbReference type="EMBL" id="NQV66583.1"/>
    </source>
</evidence>
<feature type="active site" evidence="10 11">
    <location>
        <position position="115"/>
    </location>
</feature>
<proteinExistence type="inferred from homology"/>
<organism evidence="13 14">
    <name type="scientific">SAR86 cluster bacterium</name>
    <dbReference type="NCBI Taxonomy" id="2030880"/>
    <lineage>
        <taxon>Bacteria</taxon>
        <taxon>Pseudomonadati</taxon>
        <taxon>Pseudomonadota</taxon>
        <taxon>Gammaproteobacteria</taxon>
        <taxon>SAR86 cluster</taxon>
    </lineage>
</organism>
<evidence type="ECO:0000313" key="14">
    <source>
        <dbReference type="Proteomes" id="UP000754644"/>
    </source>
</evidence>
<dbReference type="InterPro" id="IPR033129">
    <property type="entry name" value="PEPCASE_His_AS"/>
</dbReference>
<evidence type="ECO:0000256" key="5">
    <source>
        <dbReference type="ARBA" id="ARBA00022419"/>
    </source>
</evidence>
<comment type="cofactor">
    <cofactor evidence="1 10">
        <name>Mg(2+)</name>
        <dbReference type="ChEBI" id="CHEBI:18420"/>
    </cofactor>
</comment>
<feature type="active site" evidence="10 12">
    <location>
        <position position="514"/>
    </location>
</feature>
<reference evidence="13" key="1">
    <citation type="submission" date="2020-05" db="EMBL/GenBank/DDBJ databases">
        <title>Sulfur intermediates as new biogeochemical hubs in an aquatic model microbial ecosystem.</title>
        <authorList>
            <person name="Vigneron A."/>
        </authorList>
    </citation>
    <scope>NUCLEOTIDE SEQUENCE</scope>
    <source>
        <strain evidence="13">Bin.250</strain>
    </source>
</reference>
<dbReference type="PRINTS" id="PR00150">
    <property type="entry name" value="PEPCARBXLASE"/>
</dbReference>
<evidence type="ECO:0000256" key="3">
    <source>
        <dbReference type="ARBA" id="ARBA00008346"/>
    </source>
</evidence>
<dbReference type="Gene3D" id="1.20.1440.90">
    <property type="entry name" value="Phosphoenolpyruvate/pyruvate domain"/>
    <property type="match status" value="1"/>
</dbReference>
<dbReference type="HAMAP" id="MF_00595">
    <property type="entry name" value="PEPcase_type1"/>
    <property type="match status" value="1"/>
</dbReference>
<accession>A0A973AA87</accession>
<dbReference type="GO" id="GO:0015977">
    <property type="term" value="P:carbon fixation"/>
    <property type="evidence" value="ECO:0007669"/>
    <property type="project" value="UniProtKB-UniRule"/>
</dbReference>
<dbReference type="EMBL" id="JABMOJ010000540">
    <property type="protein sequence ID" value="NQV66583.1"/>
    <property type="molecule type" value="Genomic_DNA"/>
</dbReference>
<evidence type="ECO:0000256" key="11">
    <source>
        <dbReference type="PROSITE-ProRule" id="PRU10111"/>
    </source>
</evidence>
<dbReference type="GO" id="GO:0006099">
    <property type="term" value="P:tricarboxylic acid cycle"/>
    <property type="evidence" value="ECO:0007669"/>
    <property type="project" value="InterPro"/>
</dbReference>
<evidence type="ECO:0000256" key="2">
    <source>
        <dbReference type="ARBA" id="ARBA00003670"/>
    </source>
</evidence>
<evidence type="ECO:0000256" key="6">
    <source>
        <dbReference type="ARBA" id="ARBA00022842"/>
    </source>
</evidence>
<dbReference type="NCBIfam" id="NF000584">
    <property type="entry name" value="PRK00009.1"/>
    <property type="match status" value="1"/>
</dbReference>
<dbReference type="InterPro" id="IPR022805">
    <property type="entry name" value="PEP_COase_bac/pln-type"/>
</dbReference>
<comment type="caution">
    <text evidence="13">The sequence shown here is derived from an EMBL/GenBank/DDBJ whole genome shotgun (WGS) entry which is preliminary data.</text>
</comment>
<dbReference type="GO" id="GO:0006107">
    <property type="term" value="P:oxaloacetate metabolic process"/>
    <property type="evidence" value="ECO:0007669"/>
    <property type="project" value="UniProtKB-UniRule"/>
</dbReference>
<keyword evidence="6 10" id="KW-0460">Magnesium</keyword>
<dbReference type="Proteomes" id="UP000754644">
    <property type="component" value="Unassembled WGS sequence"/>
</dbReference>
<dbReference type="PANTHER" id="PTHR30523:SF6">
    <property type="entry name" value="PHOSPHOENOLPYRUVATE CARBOXYLASE"/>
    <property type="match status" value="1"/>
</dbReference>
<evidence type="ECO:0000256" key="4">
    <source>
        <dbReference type="ARBA" id="ARBA00012305"/>
    </source>
</evidence>
<evidence type="ECO:0000256" key="9">
    <source>
        <dbReference type="ARBA" id="ARBA00048995"/>
    </source>
</evidence>
<sequence length="851" mass="96082">MIDQHGPEFVEKIEEIRVLAKQRRQGNDTPDRALHTALKSLEGDTLVSVARAFNQFLNLANIAEQAEADDLRHGDFPQASNLNALFNHLEATGISQADIISTVNNISCELVLTAHPTEITRRTLIQKYNRISSQLDKVTEDQPLPSNNRLELERLIAEVWYTDEIRTEPPTPQDEAKWGYAVIEHSFWNAIPKLWKGLDQLLFEHTGTHLSITSTPVKIASWMGGDRDGNPNVTARVTDEVIRLARWMAADLYLRDVEELLSQLSMSHCSDEIRQLSNGEAHEPYRVVLRNLREQLTATRQWSSSDEPPQEGLILQPHQLFNPLFACYESLHSCGMGIIADGLLKDTLVRVTTFGVTLVDLDIRQNADKHVELLDELTTYLELGQYGQWSEKARQDFLVAELETKRPLIPDEWSPSASVVETLETFRLIANDEAEGISCYIISMAKNPSDVLAVVLLLKKCGLRKQLPVVPLFETLEDLENAAWTLERLLRIPWYTHYIQGYQQIMIGYSDSAKDAGQMAAAWAQYRAQEDLVTIAEKYAVKLTLFHGRGGTVGRGGGPARSAILSQPPGSISNSIRVTEQGEMIRFKYGSTSLALNNLDLILGAAIEASLIPPPKPRENWRLLMNRLAEQARDAYRSMVKEDERFVAYFDQGTPEKELAKLALGSRPARRPGGADVKKTIDDLRAIPWVFAWTQKRLMLPAWLGTDAAFAEEFTGKDWHTLREMIAEWPFFQSQLNMLEMVLSKADTAIAQEYDDVLVEPALQSLGQELRERLRALIEHLNRLKGQTRLLENSPEIRRTLELRHPYTDPLHFLQIELMARSRDSTETSIYVDKALLVTIAGIAAGMRNTG</sequence>
<dbReference type="PROSITE" id="PS00781">
    <property type="entry name" value="PEPCASE_1"/>
    <property type="match status" value="1"/>
</dbReference>